<organism evidence="3 4">
    <name type="scientific">Aspergillus pseudoustus</name>
    <dbReference type="NCBI Taxonomy" id="1810923"/>
    <lineage>
        <taxon>Eukaryota</taxon>
        <taxon>Fungi</taxon>
        <taxon>Dikarya</taxon>
        <taxon>Ascomycota</taxon>
        <taxon>Pezizomycotina</taxon>
        <taxon>Eurotiomycetes</taxon>
        <taxon>Eurotiomycetidae</taxon>
        <taxon>Eurotiales</taxon>
        <taxon>Aspergillaceae</taxon>
        <taxon>Aspergillus</taxon>
        <taxon>Aspergillus subgen. Nidulantes</taxon>
    </lineage>
</organism>
<feature type="transmembrane region" description="Helical" evidence="2">
    <location>
        <begin position="132"/>
        <end position="149"/>
    </location>
</feature>
<feature type="transmembrane region" description="Helical" evidence="2">
    <location>
        <begin position="91"/>
        <end position="112"/>
    </location>
</feature>
<keyword evidence="2" id="KW-1133">Transmembrane helix</keyword>
<keyword evidence="2" id="KW-0472">Membrane</keyword>
<protein>
    <recommendedName>
        <fullName evidence="5">G-protein coupled receptors family 3 profile domain-containing protein</fullName>
    </recommendedName>
</protein>
<evidence type="ECO:0008006" key="5">
    <source>
        <dbReference type="Google" id="ProtNLM"/>
    </source>
</evidence>
<feature type="transmembrane region" description="Helical" evidence="2">
    <location>
        <begin position="348"/>
        <end position="367"/>
    </location>
</feature>
<dbReference type="PANTHER" id="PTHR42058">
    <property type="entry name" value="G_PROTEIN_RECEP_F2_4 DOMAIN-CONTAINING PROTEIN"/>
    <property type="match status" value="1"/>
</dbReference>
<keyword evidence="2" id="KW-0812">Transmembrane</keyword>
<dbReference type="Proteomes" id="UP001610446">
    <property type="component" value="Unassembled WGS sequence"/>
</dbReference>
<dbReference type="PANTHER" id="PTHR42058:SF1">
    <property type="entry name" value="G-PROTEIN COUPLED RECEPTORS FAMILY 2 PROFILE 2 DOMAIN-CONTAINING PROTEIN"/>
    <property type="match status" value="1"/>
</dbReference>
<feature type="transmembrane region" description="Helical" evidence="2">
    <location>
        <begin position="61"/>
        <end position="85"/>
    </location>
</feature>
<sequence>MADSCSLTLLDESMFPEKGGFIAGRWCAKLADSTNTSCCLPCPAGDWRYERVARIIDDRDAVGWTGIITLTVTVLMLLTFAVLPVQTTARHYFTTTALVGFSLMSLAFVVPFRSHPQQCYNAITPNNAMSRANCFVTSAILFTGIWILLLNSKSILTEIQRAQPASYQVGKICLLSSAHRSTATSWAPILAVAIISMLLQLLTVLYCVQVVTRPVISERLFERNRRSHASLGSNGSNGEGESDGDDRRLTIASDLRRALSMQRASSRIRKLLLIQWRPIGMVVLVAVYAAYVTSTSLRVGIAADYPADTTRQWLACMASAASSSAAGQEGEEICEGPASRIRGNQNEILAALFMIGSSGLWATILSFRSSMIGAWATVIEINRRLITARIKDTVARLSFRIRHLMQRAGSYSHADADEYAAEGEGEARV</sequence>
<evidence type="ECO:0000256" key="2">
    <source>
        <dbReference type="SAM" id="Phobius"/>
    </source>
</evidence>
<comment type="caution">
    <text evidence="3">The sequence shown here is derived from an EMBL/GenBank/DDBJ whole genome shotgun (WGS) entry which is preliminary data.</text>
</comment>
<feature type="transmembrane region" description="Helical" evidence="2">
    <location>
        <begin position="186"/>
        <end position="208"/>
    </location>
</feature>
<reference evidence="3 4" key="1">
    <citation type="submission" date="2024-07" db="EMBL/GenBank/DDBJ databases">
        <title>Section-level genome sequencing and comparative genomics of Aspergillus sections Usti and Cavernicolus.</title>
        <authorList>
            <consortium name="Lawrence Berkeley National Laboratory"/>
            <person name="Nybo J.L."/>
            <person name="Vesth T.C."/>
            <person name="Theobald S."/>
            <person name="Frisvad J.C."/>
            <person name="Larsen T.O."/>
            <person name="Kjaerboelling I."/>
            <person name="Rothschild-Mancinelli K."/>
            <person name="Lyhne E.K."/>
            <person name="Kogle M.E."/>
            <person name="Barry K."/>
            <person name="Clum A."/>
            <person name="Na H."/>
            <person name="Ledsgaard L."/>
            <person name="Lin J."/>
            <person name="Lipzen A."/>
            <person name="Kuo A."/>
            <person name="Riley R."/>
            <person name="Mondo S."/>
            <person name="Labutti K."/>
            <person name="Haridas S."/>
            <person name="Pangalinan J."/>
            <person name="Salamov A.A."/>
            <person name="Simmons B.A."/>
            <person name="Magnuson J.K."/>
            <person name="Chen J."/>
            <person name="Drula E."/>
            <person name="Henrissat B."/>
            <person name="Wiebenga A."/>
            <person name="Lubbers R.J."/>
            <person name="Gomes A.C."/>
            <person name="Makela M.R."/>
            <person name="Stajich J."/>
            <person name="Grigoriev I.V."/>
            <person name="Mortensen U.H."/>
            <person name="De Vries R.P."/>
            <person name="Baker S.E."/>
            <person name="Andersen M.R."/>
        </authorList>
    </citation>
    <scope>NUCLEOTIDE SEQUENCE [LARGE SCALE GENOMIC DNA]</scope>
    <source>
        <strain evidence="3 4">CBS 123904</strain>
    </source>
</reference>
<evidence type="ECO:0000313" key="4">
    <source>
        <dbReference type="Proteomes" id="UP001610446"/>
    </source>
</evidence>
<dbReference type="EMBL" id="JBFXLU010000039">
    <property type="protein sequence ID" value="KAL2850205.1"/>
    <property type="molecule type" value="Genomic_DNA"/>
</dbReference>
<accession>A0ABR4KD45</accession>
<evidence type="ECO:0000256" key="1">
    <source>
        <dbReference type="SAM" id="MobiDB-lite"/>
    </source>
</evidence>
<evidence type="ECO:0000313" key="3">
    <source>
        <dbReference type="EMBL" id="KAL2850205.1"/>
    </source>
</evidence>
<feature type="region of interest" description="Disordered" evidence="1">
    <location>
        <begin position="228"/>
        <end position="247"/>
    </location>
</feature>
<feature type="transmembrane region" description="Helical" evidence="2">
    <location>
        <begin position="271"/>
        <end position="291"/>
    </location>
</feature>
<keyword evidence="4" id="KW-1185">Reference proteome</keyword>
<dbReference type="InterPro" id="IPR053247">
    <property type="entry name" value="GPCR_GPR1/git3-like"/>
</dbReference>
<gene>
    <name evidence="3" type="ORF">BJY01DRAFT_245671</name>
</gene>
<name>A0ABR4KD45_9EURO</name>
<proteinExistence type="predicted"/>